<keyword evidence="2" id="KW-0472">Membrane</keyword>
<keyword evidence="2" id="KW-1133">Transmembrane helix</keyword>
<feature type="domain" description="Phage tail tape measure protein" evidence="3">
    <location>
        <begin position="98"/>
        <end position="299"/>
    </location>
</feature>
<evidence type="ECO:0000313" key="4">
    <source>
        <dbReference type="EMBL" id="PFG48113.1"/>
    </source>
</evidence>
<dbReference type="AlphaFoldDB" id="A0A2A9FAY6"/>
<name>A0A2A9FAY6_9PSEU</name>
<proteinExistence type="predicted"/>
<organism evidence="4 5">
    <name type="scientific">Amycolatopsis sulphurea</name>
    <dbReference type="NCBI Taxonomy" id="76022"/>
    <lineage>
        <taxon>Bacteria</taxon>
        <taxon>Bacillati</taxon>
        <taxon>Actinomycetota</taxon>
        <taxon>Actinomycetes</taxon>
        <taxon>Pseudonocardiales</taxon>
        <taxon>Pseudonocardiaceae</taxon>
        <taxon>Amycolatopsis</taxon>
    </lineage>
</organism>
<feature type="transmembrane region" description="Helical" evidence="2">
    <location>
        <begin position="569"/>
        <end position="595"/>
    </location>
</feature>
<protein>
    <submittedName>
        <fullName evidence="4">Phage-related minor tail protein</fullName>
    </submittedName>
</protein>
<sequence length="775" mass="79124">MAKPIKVTILGDVSDLTRKLDDGDKAVSGFGVSLGNVASKVAGMAAKFAVVSGAVAGIGDAISDAISQESLTDKLNAQLGATGAQAKAYGAAAGSLYAKGYGESMGDVTEAIRGVVQNIDGLRDASQADLERIAAKASDTAAVFDQDLGGVTRAVGQMIRTGLAGNADEAFDIITAGFQHGVDKSGDFLDTLNEYGTMFRSLGLDGKTATGLLSQGLQAGARDADKVADALKEFAIRAKDGSKTTEDGFKAIGLSASEMAGKLAAGGPVAAAALDLTLDRLRAIPDPVKRSTAAVNLFGTQAEDLQDALYALDPSTAVMSLGQVSGAAVAAGNTLHDNAQARLEVFGRTLSGGLVTVLGTYVVPLIEKVAGVLAAVFGPAVGAAAGIVNDTVIPALRSLVDWVGRNSDWLSIVAGVIGSVFLPALVAMGVQATISAAQTVAAWVSAKVESIASLAAQSLALTQLAASWVSLGVQSFLQSSRVAAAWVLSKVEALASLGVQAAAFVQLGAAWVLMGTQAFVSGAQVVGAWVQSKVEALASLAAQVPAFASLVAGWVSLGLESVIRGAQMAAAWVTAMGPIGWITTAVAGLVTLIIANWDTVKQLTVDAWNAIVGAVTAAGRAVVDAVVFAFNWVVDKVRSAKNAVVDAWSNVTEFFANIGRGIRDGIANAIDWVTDKIRGAVNWIRDRFNDVKNFLSSLNPFRAMGGPISATGVYTVGERGPEQVLLPKGAQVVPNHASAGAGRGTGATVNVYAQTNANPYAIGREVAWAMRTGGR</sequence>
<feature type="transmembrane region" description="Helical" evidence="2">
    <location>
        <begin position="409"/>
        <end position="434"/>
    </location>
</feature>
<keyword evidence="1" id="KW-1188">Viral release from host cell</keyword>
<feature type="transmembrane region" description="Helical" evidence="2">
    <location>
        <begin position="494"/>
        <end position="516"/>
    </location>
</feature>
<evidence type="ECO:0000259" key="3">
    <source>
        <dbReference type="Pfam" id="PF10145"/>
    </source>
</evidence>
<keyword evidence="2" id="KW-0812">Transmembrane</keyword>
<evidence type="ECO:0000313" key="5">
    <source>
        <dbReference type="Proteomes" id="UP000243542"/>
    </source>
</evidence>
<dbReference type="Pfam" id="PF10145">
    <property type="entry name" value="PhageMin_Tail"/>
    <property type="match status" value="1"/>
</dbReference>
<dbReference type="PANTHER" id="PTHR37813:SF1">
    <property type="entry name" value="FELS-2 PROPHAGE PROTEIN"/>
    <property type="match status" value="1"/>
</dbReference>
<dbReference type="InterPro" id="IPR010090">
    <property type="entry name" value="Phage_tape_meas"/>
</dbReference>
<evidence type="ECO:0000256" key="1">
    <source>
        <dbReference type="ARBA" id="ARBA00022612"/>
    </source>
</evidence>
<dbReference type="RefSeq" id="WP_098514916.1">
    <property type="nucleotide sequence ID" value="NZ_JBIAKZ010000002.1"/>
</dbReference>
<accession>A0A2A9FAY6</accession>
<keyword evidence="5" id="KW-1185">Reference proteome</keyword>
<gene>
    <name evidence="4" type="ORF">ATK36_3187</name>
</gene>
<comment type="caution">
    <text evidence="4">The sequence shown here is derived from an EMBL/GenBank/DDBJ whole genome shotgun (WGS) entry which is preliminary data.</text>
</comment>
<reference evidence="4 5" key="1">
    <citation type="submission" date="2017-10" db="EMBL/GenBank/DDBJ databases">
        <title>Sequencing the genomes of 1000 actinobacteria strains.</title>
        <authorList>
            <person name="Klenk H.-P."/>
        </authorList>
    </citation>
    <scope>NUCLEOTIDE SEQUENCE [LARGE SCALE GENOMIC DNA]</scope>
    <source>
        <strain evidence="4 5">DSM 46092</strain>
    </source>
</reference>
<evidence type="ECO:0000256" key="2">
    <source>
        <dbReference type="SAM" id="Phobius"/>
    </source>
</evidence>
<dbReference type="Proteomes" id="UP000243542">
    <property type="component" value="Unassembled WGS sequence"/>
</dbReference>
<dbReference type="EMBL" id="PDJK01000002">
    <property type="protein sequence ID" value="PFG48113.1"/>
    <property type="molecule type" value="Genomic_DNA"/>
</dbReference>
<feature type="transmembrane region" description="Helical" evidence="2">
    <location>
        <begin position="454"/>
        <end position="473"/>
    </location>
</feature>
<feature type="transmembrane region" description="Helical" evidence="2">
    <location>
        <begin position="607"/>
        <end position="634"/>
    </location>
</feature>
<dbReference type="PANTHER" id="PTHR37813">
    <property type="entry name" value="FELS-2 PROPHAGE PROTEIN"/>
    <property type="match status" value="1"/>
</dbReference>
<feature type="transmembrane region" description="Helical" evidence="2">
    <location>
        <begin position="369"/>
        <end position="388"/>
    </location>
</feature>
<feature type="transmembrane region" description="Helical" evidence="2">
    <location>
        <begin position="536"/>
        <end position="557"/>
    </location>
</feature>